<feature type="transmembrane region" description="Helical" evidence="2">
    <location>
        <begin position="73"/>
        <end position="98"/>
    </location>
</feature>
<keyword evidence="2" id="KW-1133">Transmembrane helix</keyword>
<evidence type="ECO:0000256" key="1">
    <source>
        <dbReference type="SAM" id="MobiDB-lite"/>
    </source>
</evidence>
<keyword evidence="2" id="KW-0812">Transmembrane</keyword>
<feature type="compositionally biased region" description="Basic and acidic residues" evidence="1">
    <location>
        <begin position="339"/>
        <end position="357"/>
    </location>
</feature>
<evidence type="ECO:0000313" key="3">
    <source>
        <dbReference type="EMBL" id="KXA40245.1"/>
    </source>
</evidence>
<organism evidence="4 6">
    <name type="scientific">Staphylococcus lugdunensis</name>
    <dbReference type="NCBI Taxonomy" id="28035"/>
    <lineage>
        <taxon>Bacteria</taxon>
        <taxon>Bacillati</taxon>
        <taxon>Bacillota</taxon>
        <taxon>Bacilli</taxon>
        <taxon>Bacillales</taxon>
        <taxon>Staphylococcaceae</taxon>
        <taxon>Staphylococcus</taxon>
    </lineage>
</organism>
<reference evidence="3 5" key="1">
    <citation type="submission" date="2016-01" db="EMBL/GenBank/DDBJ databases">
        <authorList>
            <person name="Mitreva M."/>
            <person name="Pepin K.H."/>
            <person name="Mihindukulasuriya K.A."/>
            <person name="Fulton R."/>
            <person name="Fronick C."/>
            <person name="O'Laughlin M."/>
            <person name="Miner T."/>
            <person name="Herter B."/>
            <person name="Rosa B.A."/>
            <person name="Cordes M."/>
            <person name="Tomlinson C."/>
            <person name="Wollam A."/>
            <person name="Palsikar V.B."/>
            <person name="Mardis E.R."/>
            <person name="Wilson R.K."/>
        </authorList>
    </citation>
    <scope>NUCLEOTIDE SEQUENCE [LARGE SCALE GENOMIC DNA]</scope>
    <source>
        <strain evidence="3 5">MJR7738</strain>
    </source>
</reference>
<dbReference type="eggNOG" id="ENOG503050P">
    <property type="taxonomic scope" value="Bacteria"/>
</dbReference>
<feature type="transmembrane region" description="Helical" evidence="2">
    <location>
        <begin position="125"/>
        <end position="150"/>
    </location>
</feature>
<keyword evidence="2" id="KW-0472">Membrane</keyword>
<dbReference type="GeneID" id="58091557"/>
<proteinExistence type="predicted"/>
<evidence type="ECO:0000313" key="6">
    <source>
        <dbReference type="Proteomes" id="UP000293637"/>
    </source>
</evidence>
<name>A0A133QBI3_STALU</name>
<sequence length="357" mass="40389">MFKFHKLAIKNTKSHWLLTFVFAMINVLILFVLCQFLPKLYLSKVSNDMQETLIQKGNVDPQQLQEQLQTINIIVLVVIAIIFLLVGYQLLAGSINVISKSIKKQKFGFSDLLVSFKGGKYISSILLGIISLILYIALTWIHAFLLKYLFKIVGELIKPLEIQSQNTLLIIQIVTFVFVSFIISILLWIVLIPMINSTVQFTQDRNKTAIASLEDGFKGIANGQKTWFKFFVGVLLINLIALIISLISSLDIYLLQNMSQTLAYNIHIAIIILVAIITIIIHYLNTLGVVQYFIRNGEPVNVSQVKKDKKSSKKNKSESLNSQDDNDLASNNTTSTETHTTKPTDEQIHTSIDERQK</sequence>
<dbReference type="Proteomes" id="UP000070063">
    <property type="component" value="Unassembled WGS sequence"/>
</dbReference>
<dbReference type="Proteomes" id="UP000293637">
    <property type="component" value="Unassembled WGS sequence"/>
</dbReference>
<gene>
    <name evidence="4" type="ORF">EQ812_11545</name>
    <name evidence="3" type="ORF">HMPREF3225_00172</name>
</gene>
<accession>A0A133QBI3</accession>
<dbReference type="AlphaFoldDB" id="A0A133QBI3"/>
<dbReference type="EMBL" id="SCHB01000010">
    <property type="protein sequence ID" value="TBW70369.1"/>
    <property type="molecule type" value="Genomic_DNA"/>
</dbReference>
<protein>
    <submittedName>
        <fullName evidence="4">Lytic transglycosylase</fullName>
    </submittedName>
</protein>
<evidence type="ECO:0000256" key="2">
    <source>
        <dbReference type="SAM" id="Phobius"/>
    </source>
</evidence>
<feature type="transmembrane region" description="Helical" evidence="2">
    <location>
        <begin position="170"/>
        <end position="195"/>
    </location>
</feature>
<comment type="caution">
    <text evidence="4">The sequence shown here is derived from an EMBL/GenBank/DDBJ whole genome shotgun (WGS) entry which is preliminary data.</text>
</comment>
<feature type="transmembrane region" description="Helical" evidence="2">
    <location>
        <begin position="262"/>
        <end position="285"/>
    </location>
</feature>
<reference evidence="4 6" key="2">
    <citation type="journal article" date="2019" name="Sci. Transl. Med.">
        <title>Quorum sensing between bacterial species on the skin protects against epidermal injury in atopic dermatitis.</title>
        <authorList>
            <person name="Williams M.R."/>
        </authorList>
    </citation>
    <scope>NUCLEOTIDE SEQUENCE [LARGE SCALE GENOMIC DNA]</scope>
    <source>
        <strain evidence="4 6">E7</strain>
    </source>
</reference>
<dbReference type="EMBL" id="LRQI01000013">
    <property type="protein sequence ID" value="KXA40245.1"/>
    <property type="molecule type" value="Genomic_DNA"/>
</dbReference>
<evidence type="ECO:0000313" key="4">
    <source>
        <dbReference type="EMBL" id="TBW70369.1"/>
    </source>
</evidence>
<feature type="transmembrane region" description="Helical" evidence="2">
    <location>
        <begin position="227"/>
        <end position="250"/>
    </location>
</feature>
<dbReference type="RefSeq" id="WP_002461288.1">
    <property type="nucleotide sequence ID" value="NZ_AP021848.1"/>
</dbReference>
<evidence type="ECO:0000313" key="5">
    <source>
        <dbReference type="Proteomes" id="UP000070063"/>
    </source>
</evidence>
<feature type="transmembrane region" description="Helical" evidence="2">
    <location>
        <begin position="16"/>
        <end position="38"/>
    </location>
</feature>
<feature type="region of interest" description="Disordered" evidence="1">
    <location>
        <begin position="304"/>
        <end position="357"/>
    </location>
</feature>